<dbReference type="InterPro" id="IPR000620">
    <property type="entry name" value="EamA_dom"/>
</dbReference>
<proteinExistence type="predicted"/>
<accession>A0A812VJC6</accession>
<dbReference type="GO" id="GO:0006508">
    <property type="term" value="P:proteolysis"/>
    <property type="evidence" value="ECO:0007669"/>
    <property type="project" value="InterPro"/>
</dbReference>
<dbReference type="Pfam" id="PF00892">
    <property type="entry name" value="EamA"/>
    <property type="match status" value="1"/>
</dbReference>
<dbReference type="OrthoDB" id="421993at2759"/>
<feature type="transmembrane region" description="Helical" evidence="5">
    <location>
        <begin position="192"/>
        <end position="214"/>
    </location>
</feature>
<keyword evidence="8" id="KW-1185">Reference proteome</keyword>
<dbReference type="InterPro" id="IPR029045">
    <property type="entry name" value="ClpP/crotonase-like_dom_sf"/>
</dbReference>
<organism evidence="7 8">
    <name type="scientific">Symbiodinium necroappetens</name>
    <dbReference type="NCBI Taxonomy" id="1628268"/>
    <lineage>
        <taxon>Eukaryota</taxon>
        <taxon>Sar</taxon>
        <taxon>Alveolata</taxon>
        <taxon>Dinophyceae</taxon>
        <taxon>Suessiales</taxon>
        <taxon>Symbiodiniaceae</taxon>
        <taxon>Symbiodinium</taxon>
    </lineage>
</organism>
<keyword evidence="2 5" id="KW-0812">Transmembrane</keyword>
<reference evidence="7" key="1">
    <citation type="submission" date="2021-02" db="EMBL/GenBank/DDBJ databases">
        <authorList>
            <person name="Dougan E. K."/>
            <person name="Rhodes N."/>
            <person name="Thang M."/>
            <person name="Chan C."/>
        </authorList>
    </citation>
    <scope>NUCLEOTIDE SEQUENCE</scope>
</reference>
<feature type="transmembrane region" description="Helical" evidence="5">
    <location>
        <begin position="355"/>
        <end position="379"/>
    </location>
</feature>
<dbReference type="Pfam" id="PF01490">
    <property type="entry name" value="Aa_trans"/>
    <property type="match status" value="1"/>
</dbReference>
<dbReference type="SUPFAM" id="SSF50156">
    <property type="entry name" value="PDZ domain-like"/>
    <property type="match status" value="1"/>
</dbReference>
<sequence length="1502" mass="164279">MALCIILTSASVAGANMLLEMKLLYPHCKTFGDLGLEVIGRPAQMWGNVIQLGNFCLFMPCALRFCALSLYSIGTLGPLGNCIDYYVWVIAGICLLTTQVRSFNNVQGFTVISFLCVVGMVITMVIGAFQYEHTPKVPAQWFGNPEPNAGLRLIRLASGFTIGAWAFIPAFLTVELSTCMQNPADFKKSLLMAGSLNVLLFVIVGTTVVARWGYNVGEVIAITTGVGAFVKGDVINTLFNAFQLGGNFVSYMLDSVPLSRFCQRSWAPNFKDTWTMPDILRYLGYSLPTFLSALLLSTFTPSINTLLDFVTALTTPWVTQIYPAVLYWKVLHRRAADNIECGLDNPVKRSEKITVALVFTVGCVSFCACALKAVGYLAFDELRPSFQIGCNDWLIWKWKCVLPMLARECGSKVKQTVQRVVAEAPGSPRNQADLPDEEQVLLQIWTAACMYGLDAELAKAGGRDEWEETLLEGLRDLRATRWEDGFQWLGDTLLSNFGVNPTWDGREHTSKRLIDAADRLLEKLGDPYAQYYPPEEWTEMTEVAEGGDVAGIGVAFAQDTTRGRGGSPEVVAVVPGSSASDAGVEVGDRLVEVDGQSMRVPADAARWIPGRPGTWANVRFQRRDSVKGAAMTDYSLTLQRQPMRVQPVEFRIPFTGVGYIRIVSFNGPDVVKPLRGALHDAVRQQLRYLIVDLRDNRGGRLSDAQRATTELQQQLAQKNIEAAAVLVNSKSASASELMAVELRRSKVPVVFCGDEAAQRTFGKAEEQEAIELSDGGALLLTTSRWAEEGFSGVPAACHAAASAMEAKRLKYTPSADFPPPDCREGEKLSAWFRNVFEAVPMKTPQPLTDREKQLLRLSATEYCDERKACRVTCEEYTTLLVRRASYYRYMNQWTFRSYDLFSVAVERAKALDRMAESKGVDVIGPLYGLPIPMKGTAAVVDFPSGGGVGILSSYTPVKNSALTDMIYSRNGIIFGTTNVPEFACSTNTANRASGQCRNPYNHAFSPGGSSGGAGSAVSMHMCPVAVSEDTGGSTRVPALFNGLFGFDPARNHYPNEGNCGMTFTNDQIGVLGRSMSDLLFYDRALMQDRHNAAELHATAAKQAKERDLQGIRVACPQWPWVKGTSRQLDGIMRKAYDAVRAALKPLTLKDTGWPLAGSEQGVMSLVTDKKAPQSLFLTFPGQIAQFVFDYLDAPVSLKEICADTIPFGAHQPTKFYEDMTCKSETDYRYAIGPFIKDEVERYNSLFDAENLDFILVPAAYNATPDLAQALAGTMPAIDAEGQPALSDMWQSVYPINEMLKHIHIPKLSVPTGLSSDGRPTGIQLWGRAVAYEDMFQDKVSSRHNITFLHLAARVVELIHADADLRRVTPTMDAACTCTGGAQVAYVCDAGDRERCVRFTASLLRETSPRIQPRLAAPASVKVLGNWTWNLSLKSTSIASATALDSTTSIFTFLIAILTQDEQFGWRKASGVLLGVAGSALTSLHDAKGSTSLSSSTCAVPKG</sequence>
<evidence type="ECO:0000313" key="8">
    <source>
        <dbReference type="Proteomes" id="UP000601435"/>
    </source>
</evidence>
<dbReference type="InterPro" id="IPR036928">
    <property type="entry name" value="AS_sf"/>
</dbReference>
<dbReference type="PROSITE" id="PS50106">
    <property type="entry name" value="PDZ"/>
    <property type="match status" value="1"/>
</dbReference>
<evidence type="ECO:0000256" key="5">
    <source>
        <dbReference type="SAM" id="Phobius"/>
    </source>
</evidence>
<dbReference type="Proteomes" id="UP000601435">
    <property type="component" value="Unassembled WGS sequence"/>
</dbReference>
<feature type="transmembrane region" description="Helical" evidence="5">
    <location>
        <begin position="85"/>
        <end position="103"/>
    </location>
</feature>
<protein>
    <submittedName>
        <fullName evidence="7">GatA2 protein</fullName>
    </submittedName>
</protein>
<dbReference type="Gene3D" id="3.90.226.10">
    <property type="entry name" value="2-enoyl-CoA Hydratase, Chain A, domain 1"/>
    <property type="match status" value="1"/>
</dbReference>
<dbReference type="SMART" id="SM00228">
    <property type="entry name" value="PDZ"/>
    <property type="match status" value="1"/>
</dbReference>
<dbReference type="InterPro" id="IPR000120">
    <property type="entry name" value="Amidase"/>
</dbReference>
<feature type="domain" description="PDZ" evidence="6">
    <location>
        <begin position="537"/>
        <end position="599"/>
    </location>
</feature>
<evidence type="ECO:0000313" key="7">
    <source>
        <dbReference type="EMBL" id="CAE7635795.1"/>
    </source>
</evidence>
<dbReference type="SUPFAM" id="SSF103481">
    <property type="entry name" value="Multidrug resistance efflux transporter EmrE"/>
    <property type="match status" value="1"/>
</dbReference>
<gene>
    <name evidence="7" type="primary">gatA2</name>
    <name evidence="7" type="ORF">SNEC2469_LOCUS17940</name>
</gene>
<name>A0A812VJC6_9DINO</name>
<feature type="transmembrane region" description="Helical" evidence="5">
    <location>
        <begin position="152"/>
        <end position="172"/>
    </location>
</feature>
<dbReference type="Pfam" id="PF17820">
    <property type="entry name" value="PDZ_6"/>
    <property type="match status" value="1"/>
</dbReference>
<evidence type="ECO:0000256" key="2">
    <source>
        <dbReference type="ARBA" id="ARBA00022692"/>
    </source>
</evidence>
<dbReference type="Gene3D" id="2.30.42.10">
    <property type="match status" value="1"/>
</dbReference>
<dbReference type="Pfam" id="PF03572">
    <property type="entry name" value="Peptidase_S41"/>
    <property type="match status" value="1"/>
</dbReference>
<feature type="transmembrane region" description="Helical" evidence="5">
    <location>
        <begin position="109"/>
        <end position="131"/>
    </location>
</feature>
<dbReference type="EMBL" id="CAJNJA010029897">
    <property type="protein sequence ID" value="CAE7635795.1"/>
    <property type="molecule type" value="Genomic_DNA"/>
</dbReference>
<evidence type="ECO:0000259" key="6">
    <source>
        <dbReference type="PROSITE" id="PS50106"/>
    </source>
</evidence>
<evidence type="ECO:0000256" key="3">
    <source>
        <dbReference type="ARBA" id="ARBA00022989"/>
    </source>
</evidence>
<comment type="caution">
    <text evidence="7">The sequence shown here is derived from an EMBL/GenBank/DDBJ whole genome shotgun (WGS) entry which is preliminary data.</text>
</comment>
<evidence type="ECO:0000256" key="1">
    <source>
        <dbReference type="ARBA" id="ARBA00004370"/>
    </source>
</evidence>
<dbReference type="GO" id="GO:0016020">
    <property type="term" value="C:membrane"/>
    <property type="evidence" value="ECO:0007669"/>
    <property type="project" value="UniProtKB-SubCell"/>
</dbReference>
<dbReference type="Gene3D" id="3.30.750.44">
    <property type="match status" value="1"/>
</dbReference>
<dbReference type="InterPro" id="IPR013057">
    <property type="entry name" value="AA_transpt_TM"/>
</dbReference>
<evidence type="ECO:0000256" key="4">
    <source>
        <dbReference type="ARBA" id="ARBA00023136"/>
    </source>
</evidence>
<keyword evidence="4 5" id="KW-0472">Membrane</keyword>
<dbReference type="GO" id="GO:0008236">
    <property type="term" value="F:serine-type peptidase activity"/>
    <property type="evidence" value="ECO:0007669"/>
    <property type="project" value="InterPro"/>
</dbReference>
<dbReference type="InterPro" id="IPR023631">
    <property type="entry name" value="Amidase_dom"/>
</dbReference>
<dbReference type="PANTHER" id="PTHR11895:SF7">
    <property type="entry name" value="GLUTAMYL-TRNA(GLN) AMIDOTRANSFERASE SUBUNIT A, MITOCHONDRIAL"/>
    <property type="match status" value="1"/>
</dbReference>
<dbReference type="SMART" id="SM00245">
    <property type="entry name" value="TSPc"/>
    <property type="match status" value="1"/>
</dbReference>
<feature type="transmembrane region" description="Helical" evidence="5">
    <location>
        <begin position="309"/>
        <end position="328"/>
    </location>
</feature>
<dbReference type="InterPro" id="IPR036034">
    <property type="entry name" value="PDZ_sf"/>
</dbReference>
<dbReference type="Gene3D" id="3.90.1300.10">
    <property type="entry name" value="Amidase signature (AS) domain"/>
    <property type="match status" value="1"/>
</dbReference>
<comment type="subcellular location">
    <subcellularLocation>
        <location evidence="1">Membrane</location>
    </subcellularLocation>
</comment>
<feature type="transmembrane region" description="Helical" evidence="5">
    <location>
        <begin position="282"/>
        <end position="303"/>
    </location>
</feature>
<keyword evidence="3 5" id="KW-1133">Transmembrane helix</keyword>
<dbReference type="SUPFAM" id="SSF52096">
    <property type="entry name" value="ClpP/crotonase"/>
    <property type="match status" value="1"/>
</dbReference>
<dbReference type="Pfam" id="PF01425">
    <property type="entry name" value="Amidase"/>
    <property type="match status" value="1"/>
</dbReference>
<dbReference type="InterPro" id="IPR037185">
    <property type="entry name" value="EmrE-like"/>
</dbReference>
<dbReference type="InterPro" id="IPR041489">
    <property type="entry name" value="PDZ_6"/>
</dbReference>
<dbReference type="PANTHER" id="PTHR11895">
    <property type="entry name" value="TRANSAMIDASE"/>
    <property type="match status" value="1"/>
</dbReference>
<dbReference type="SUPFAM" id="SSF75304">
    <property type="entry name" value="Amidase signature (AS) enzymes"/>
    <property type="match status" value="1"/>
</dbReference>
<dbReference type="InterPro" id="IPR005151">
    <property type="entry name" value="Tail-specific_protease"/>
</dbReference>
<dbReference type="InterPro" id="IPR001478">
    <property type="entry name" value="PDZ"/>
</dbReference>